<reference evidence="1" key="1">
    <citation type="journal article" date="2015" name="Nature">
        <title>Complex archaea that bridge the gap between prokaryotes and eukaryotes.</title>
        <authorList>
            <person name="Spang A."/>
            <person name="Saw J.H."/>
            <person name="Jorgensen S.L."/>
            <person name="Zaremba-Niedzwiedzka K."/>
            <person name="Martijn J."/>
            <person name="Lind A.E."/>
            <person name="van Eijk R."/>
            <person name="Schleper C."/>
            <person name="Guy L."/>
            <person name="Ettema T.J."/>
        </authorList>
    </citation>
    <scope>NUCLEOTIDE SEQUENCE</scope>
</reference>
<comment type="caution">
    <text evidence="1">The sequence shown here is derived from an EMBL/GenBank/DDBJ whole genome shotgun (WGS) entry which is preliminary data.</text>
</comment>
<sequence>MTAGRHGIADVTVTLEDTPGGTPRNIENYIENGISAADMVEMVENTSLGDSWKSRIPTGVRDSDQLTIEGDWDTTPTTGSHVVLRQVAADVSPQSVGRELVVTFGDSKVWTRKVHLEKSTVKAQKGNIHKIEAVLTPTGSAVWTP</sequence>
<gene>
    <name evidence="1" type="ORF">LCGC14_1327520</name>
</gene>
<name>A0A0F9NK12_9ZZZZ</name>
<dbReference type="AlphaFoldDB" id="A0A0F9NK12"/>
<accession>A0A0F9NK12</accession>
<proteinExistence type="predicted"/>
<protein>
    <submittedName>
        <fullName evidence="1">Uncharacterized protein</fullName>
    </submittedName>
</protein>
<evidence type="ECO:0000313" key="1">
    <source>
        <dbReference type="EMBL" id="KKM81667.1"/>
    </source>
</evidence>
<organism evidence="1">
    <name type="scientific">marine sediment metagenome</name>
    <dbReference type="NCBI Taxonomy" id="412755"/>
    <lineage>
        <taxon>unclassified sequences</taxon>
        <taxon>metagenomes</taxon>
        <taxon>ecological metagenomes</taxon>
    </lineage>
</organism>
<dbReference type="EMBL" id="LAZR01007985">
    <property type="protein sequence ID" value="KKM81667.1"/>
    <property type="molecule type" value="Genomic_DNA"/>
</dbReference>